<dbReference type="Proteomes" id="UP000009100">
    <property type="component" value="Chromosome 1"/>
</dbReference>
<dbReference type="KEGG" id="vsp:VS_0390"/>
<dbReference type="EMBL" id="FM954972">
    <property type="protein sequence ID" value="CAV17399.1"/>
    <property type="molecule type" value="Genomic_DNA"/>
</dbReference>
<reference evidence="1 2" key="1">
    <citation type="submission" date="2009-02" db="EMBL/GenBank/DDBJ databases">
        <title>Vibrio splendidus str. LGP32 complete genome.</title>
        <authorList>
            <person name="Mazel D."/>
            <person name="Le Roux F."/>
        </authorList>
    </citation>
    <scope>NUCLEOTIDE SEQUENCE [LARGE SCALE GENOMIC DNA]</scope>
    <source>
        <strain evidence="1 2">LGP32</strain>
    </source>
</reference>
<dbReference type="PATRIC" id="fig|575788.5.peg.1755"/>
<sequence length="47" mass="5711">MESYKEMNGNKKVWTNDAYFQKAKRPKLRAVRISKIAIFFKRLNDQF</sequence>
<protein>
    <submittedName>
        <fullName evidence="1">Uncharacterized protein</fullName>
    </submittedName>
</protein>
<organism evidence="1 2">
    <name type="scientific">Vibrio atlanticus (strain LGP32)</name>
    <name type="common">Vibrio splendidus (strain Mel32)</name>
    <dbReference type="NCBI Taxonomy" id="575788"/>
    <lineage>
        <taxon>Bacteria</taxon>
        <taxon>Pseudomonadati</taxon>
        <taxon>Pseudomonadota</taxon>
        <taxon>Gammaproteobacteria</taxon>
        <taxon>Vibrionales</taxon>
        <taxon>Vibrionaceae</taxon>
        <taxon>Vibrio</taxon>
    </lineage>
</organism>
<proteinExistence type="predicted"/>
<evidence type="ECO:0000313" key="2">
    <source>
        <dbReference type="Proteomes" id="UP000009100"/>
    </source>
</evidence>
<accession>B7VIG2</accession>
<dbReference type="AlphaFoldDB" id="B7VIG2"/>
<evidence type="ECO:0000313" key="1">
    <source>
        <dbReference type="EMBL" id="CAV17399.1"/>
    </source>
</evidence>
<gene>
    <name evidence="1" type="ordered locus">VS_0390</name>
</gene>
<name>B7VIG2_VIBA3</name>
<dbReference type="HOGENOM" id="CLU_3278601_0_0_6"/>